<evidence type="ECO:0000256" key="2">
    <source>
        <dbReference type="SAM" id="MobiDB-lite"/>
    </source>
</evidence>
<evidence type="ECO:0000256" key="1">
    <source>
        <dbReference type="PROSITE-ProRule" id="PRU00047"/>
    </source>
</evidence>
<organism evidence="4 5">
    <name type="scientific">Tricholomella constricta</name>
    <dbReference type="NCBI Taxonomy" id="117010"/>
    <lineage>
        <taxon>Eukaryota</taxon>
        <taxon>Fungi</taxon>
        <taxon>Dikarya</taxon>
        <taxon>Basidiomycota</taxon>
        <taxon>Agaricomycotina</taxon>
        <taxon>Agaricomycetes</taxon>
        <taxon>Agaricomycetidae</taxon>
        <taxon>Agaricales</taxon>
        <taxon>Tricholomatineae</taxon>
        <taxon>Lyophyllaceae</taxon>
        <taxon>Tricholomella</taxon>
    </lineage>
</organism>
<sequence>MADPFAPTGSAPPPSRATQSPSHRSAGRSVSRQSSSSVPAPVALRTPTVVFPLPVPATTWSHTLARSSSVPGSFAPRRPIRKPYDNVSHIPVTQVESTSFYHPPPTPSPAPRDNTPAYMYSFHDCSSAPVPPSHQFPIPQISTLPDPMTRPPTRPASLSSPRSIHPPPHASPSRTSASHAIPTPLLLRRTPLSSSHTPVLPTTFVRLNTPLAPQPQYPPNLPNLPPPPSPSNHPRTPLFYPSPHSSAYSRVSSRTTSSTSRSVPSHAPSITRSPVPQPSPVPRSLVPSPTPSLSYTFTETKLPTTTHITLLSRADDWPDWYSGVQGTIEHTGLWAFVAPDPLPGAYPDPASVPTFPPFIDFAVHLVGSPELEAYQAWWHLDDVVSHVITSRLGPIPRRLIPLEKRDAYGHRILTSRSLLQILREKYGVGNAAAADLIKTQTLSRKANSMAGIAPYVTSWQQAFMQTQNTRWPFSYYEQVQKFIDGLPPLSAFDGLRAEVRADIDRPEPDRTLSFDFLANEVLKIDMDLRRLAIAHPASRRPQPAASLATTALPSASTTASSPNSTPTSSDRPICDNCGSYGHLAPNCWKPGGGDEGGKDRFLAQKAANRPTALITTTSDTARPLSPIVETAEETAIDLIDLYTECYPEPLPTTVESPSLPPYTDFVYATDSTALLSFSSRFNSILDSGCTVHIIRDREFFWSYDPSQAVAVGTANCGVLQTLGKGEVRFKTILNDKEVIYRLRECLHAPSAPINLLSVGCMTELGTHLSFEQNSTTIHFPASTTRSSGHVLDATVIRRLSFLSCNFIRPPSSCPSLDLADAVVLPAVALQDTDLRFPHVVASPDLWHRRLGHLGSDATRAVLTKPYATDRGKDYAASIRLRDENLARLRANRATRVLPDSAHSGVATALHSADAIKDFISLLSTDAFTSVPSDFTSLESDALADFKAYSTYPESLRWKSIRPFNPDEPPASFAEAISRPDADVWRAAMQRDSQPGDNQTRFEMILGNAVAQPVAGRIRPYHGVPHPRATDRKATTDHTSDATPRADQKPLCRTEERHTL</sequence>
<dbReference type="AlphaFoldDB" id="A0A8H5M3N6"/>
<dbReference type="PANTHER" id="PTHR36721">
    <property type="entry name" value="PROLINE-RICH FAMILY PROTEIN"/>
    <property type="match status" value="1"/>
</dbReference>
<dbReference type="PROSITE" id="PS50158">
    <property type="entry name" value="ZF_CCHC"/>
    <property type="match status" value="1"/>
</dbReference>
<dbReference type="GO" id="GO:0003676">
    <property type="term" value="F:nucleic acid binding"/>
    <property type="evidence" value="ECO:0007669"/>
    <property type="project" value="InterPro"/>
</dbReference>
<keyword evidence="1" id="KW-0479">Metal-binding</keyword>
<feature type="region of interest" description="Disordered" evidence="2">
    <location>
        <begin position="1016"/>
        <end position="1059"/>
    </location>
</feature>
<accession>A0A8H5M3N6</accession>
<feature type="region of interest" description="Disordered" evidence="2">
    <location>
        <begin position="537"/>
        <end position="571"/>
    </location>
</feature>
<evidence type="ECO:0000313" key="4">
    <source>
        <dbReference type="EMBL" id="KAF5380075.1"/>
    </source>
</evidence>
<evidence type="ECO:0000259" key="3">
    <source>
        <dbReference type="PROSITE" id="PS50158"/>
    </source>
</evidence>
<feature type="compositionally biased region" description="Low complexity" evidence="2">
    <location>
        <begin position="232"/>
        <end position="274"/>
    </location>
</feature>
<feature type="region of interest" description="Disordered" evidence="2">
    <location>
        <begin position="209"/>
        <end position="288"/>
    </location>
</feature>
<protein>
    <recommendedName>
        <fullName evidence="3">CCHC-type domain-containing protein</fullName>
    </recommendedName>
</protein>
<gene>
    <name evidence="4" type="ORF">D9615_006150</name>
</gene>
<evidence type="ECO:0000313" key="5">
    <source>
        <dbReference type="Proteomes" id="UP000565441"/>
    </source>
</evidence>
<dbReference type="Proteomes" id="UP000565441">
    <property type="component" value="Unassembled WGS sequence"/>
</dbReference>
<keyword evidence="1" id="KW-0862">Zinc</keyword>
<feature type="compositionally biased region" description="Low complexity" evidence="2">
    <location>
        <begin position="27"/>
        <end position="43"/>
    </location>
</feature>
<keyword evidence="1" id="KW-0863">Zinc-finger</keyword>
<feature type="compositionally biased region" description="Low complexity" evidence="2">
    <location>
        <begin position="543"/>
        <end position="569"/>
    </location>
</feature>
<reference evidence="4 5" key="1">
    <citation type="journal article" date="2020" name="ISME J.">
        <title>Uncovering the hidden diversity of litter-decomposition mechanisms in mushroom-forming fungi.</title>
        <authorList>
            <person name="Floudas D."/>
            <person name="Bentzer J."/>
            <person name="Ahren D."/>
            <person name="Johansson T."/>
            <person name="Persson P."/>
            <person name="Tunlid A."/>
        </authorList>
    </citation>
    <scope>NUCLEOTIDE SEQUENCE [LARGE SCALE GENOMIC DNA]</scope>
    <source>
        <strain evidence="4 5">CBS 661.87</strain>
    </source>
</reference>
<dbReference type="GO" id="GO:0008270">
    <property type="term" value="F:zinc ion binding"/>
    <property type="evidence" value="ECO:0007669"/>
    <property type="project" value="UniProtKB-KW"/>
</dbReference>
<feature type="compositionally biased region" description="Basic and acidic residues" evidence="2">
    <location>
        <begin position="1027"/>
        <end position="1059"/>
    </location>
</feature>
<dbReference type="OrthoDB" id="3243429at2759"/>
<feature type="domain" description="CCHC-type" evidence="3">
    <location>
        <begin position="574"/>
        <end position="587"/>
    </location>
</feature>
<feature type="compositionally biased region" description="Pro residues" evidence="2">
    <location>
        <begin position="212"/>
        <end position="231"/>
    </location>
</feature>
<proteinExistence type="predicted"/>
<dbReference type="EMBL" id="JAACJP010000014">
    <property type="protein sequence ID" value="KAF5380075.1"/>
    <property type="molecule type" value="Genomic_DNA"/>
</dbReference>
<dbReference type="PANTHER" id="PTHR36721:SF1">
    <property type="entry name" value="OS04G0446401 PROTEIN"/>
    <property type="match status" value="1"/>
</dbReference>
<feature type="region of interest" description="Disordered" evidence="2">
    <location>
        <begin position="1"/>
        <end position="45"/>
    </location>
</feature>
<comment type="caution">
    <text evidence="4">The sequence shown here is derived from an EMBL/GenBank/DDBJ whole genome shotgun (WGS) entry which is preliminary data.</text>
</comment>
<keyword evidence="5" id="KW-1185">Reference proteome</keyword>
<feature type="region of interest" description="Disordered" evidence="2">
    <location>
        <begin position="131"/>
        <end position="178"/>
    </location>
</feature>
<name>A0A8H5M3N6_9AGAR</name>
<dbReference type="Pfam" id="PF22936">
    <property type="entry name" value="Pol_BBD"/>
    <property type="match status" value="1"/>
</dbReference>
<dbReference type="InterPro" id="IPR054722">
    <property type="entry name" value="PolX-like_BBD"/>
</dbReference>
<feature type="region of interest" description="Disordered" evidence="2">
    <location>
        <begin position="64"/>
        <end position="116"/>
    </location>
</feature>
<dbReference type="InterPro" id="IPR001878">
    <property type="entry name" value="Znf_CCHC"/>
</dbReference>